<dbReference type="EMBL" id="CM000764">
    <property type="protein sequence ID" value="OQU83681.1"/>
    <property type="molecule type" value="Genomic_DNA"/>
</dbReference>
<dbReference type="PANTHER" id="PTHR45125:SF44">
    <property type="entry name" value="OS07G0554400 PROTEIN"/>
    <property type="match status" value="1"/>
</dbReference>
<feature type="region of interest" description="Disordered" evidence="1">
    <location>
        <begin position="307"/>
        <end position="340"/>
    </location>
</feature>
<evidence type="ECO:0000256" key="1">
    <source>
        <dbReference type="SAM" id="MobiDB-lite"/>
    </source>
</evidence>
<name>A0A1Z5RJF2_SORBI</name>
<dbReference type="Gramene" id="OQU83681">
    <property type="protein sequence ID" value="OQU83681"/>
    <property type="gene ID" value="SORBI_3005G160300"/>
</dbReference>
<dbReference type="AlphaFoldDB" id="A0A1Z5RJF2"/>
<dbReference type="Pfam" id="PF14303">
    <property type="entry name" value="NAM-associated"/>
    <property type="match status" value="1"/>
</dbReference>
<dbReference type="STRING" id="4558.A0A1Z5RJF2"/>
<evidence type="ECO:0000313" key="3">
    <source>
        <dbReference type="EMBL" id="OQU83681.1"/>
    </source>
</evidence>
<gene>
    <name evidence="3" type="ORF">SORBI_3005G160300</name>
</gene>
<feature type="domain" description="No apical meristem-associated C-terminal" evidence="2">
    <location>
        <begin position="181"/>
        <end position="442"/>
    </location>
</feature>
<sequence length="472" mass="52415">MDVNGHYVIGLPSASAHYGSGGGNGDEPSAVEEQQQQQRSPVDAVPVAAAARAVRPNQKRTKNFSDKEDEMLALAWLNVSSDPGPAHGGGGGGGERAPYWKRMHDYFHGHRDFESERSENSLLHRWSTIQDNVKRFDRCVADVLDGHGHGQDDDDDHNSLTPHDTVVQALALFKSEDKNNKSFQFLHCWNLLRSHQKWIERSSQVSSQKLAWINRPSSSSKTQVVVASSSRKKQKTSPGSSPSSSTPPCALDDDSLEAAAQECEVLIQPVDVSNKEKQNLQQGGAGLYYLEASDDLWGKRKVADEAEGRELNNGSGVRGKQADVGRDEQADVGRQINNGESEKYALEQQKVALEQQQKVALERKKVALDQQKVALEQERVALEQARAANEARSIEIKRKELDLKSKEVDLKIMLEEERIMTKDTSGMPGLQQQYYKMLQNEIMTRRFSSSVVAGVLQDSRIILEMNSTGTVR</sequence>
<accession>A0A1Z5RJF2</accession>
<proteinExistence type="predicted"/>
<dbReference type="InParanoid" id="A0A1Z5RJF2"/>
<dbReference type="Proteomes" id="UP000000768">
    <property type="component" value="Chromosome 5"/>
</dbReference>
<evidence type="ECO:0000313" key="4">
    <source>
        <dbReference type="Proteomes" id="UP000000768"/>
    </source>
</evidence>
<feature type="region of interest" description="Disordered" evidence="1">
    <location>
        <begin position="12"/>
        <end position="44"/>
    </location>
</feature>
<reference evidence="3 4" key="1">
    <citation type="journal article" date="2009" name="Nature">
        <title>The Sorghum bicolor genome and the diversification of grasses.</title>
        <authorList>
            <person name="Paterson A.H."/>
            <person name="Bowers J.E."/>
            <person name="Bruggmann R."/>
            <person name="Dubchak I."/>
            <person name="Grimwood J."/>
            <person name="Gundlach H."/>
            <person name="Haberer G."/>
            <person name="Hellsten U."/>
            <person name="Mitros T."/>
            <person name="Poliakov A."/>
            <person name="Schmutz J."/>
            <person name="Spannagl M."/>
            <person name="Tang H."/>
            <person name="Wang X."/>
            <person name="Wicker T."/>
            <person name="Bharti A.K."/>
            <person name="Chapman J."/>
            <person name="Feltus F.A."/>
            <person name="Gowik U."/>
            <person name="Grigoriev I.V."/>
            <person name="Lyons E."/>
            <person name="Maher C.A."/>
            <person name="Martis M."/>
            <person name="Narechania A."/>
            <person name="Otillar R.P."/>
            <person name="Penning B.W."/>
            <person name="Salamov A.A."/>
            <person name="Wang Y."/>
            <person name="Zhang L."/>
            <person name="Carpita N.C."/>
            <person name="Freeling M."/>
            <person name="Gingle A.R."/>
            <person name="Hash C.T."/>
            <person name="Keller B."/>
            <person name="Klein P."/>
            <person name="Kresovich S."/>
            <person name="McCann M.C."/>
            <person name="Ming R."/>
            <person name="Peterson D.G."/>
            <person name="Mehboob-ur-Rahman"/>
            <person name="Ware D."/>
            <person name="Westhoff P."/>
            <person name="Mayer K.F."/>
            <person name="Messing J."/>
            <person name="Rokhsar D.S."/>
        </authorList>
    </citation>
    <scope>NUCLEOTIDE SEQUENCE [LARGE SCALE GENOMIC DNA]</scope>
    <source>
        <strain evidence="4">cv. BTx623</strain>
    </source>
</reference>
<feature type="compositionally biased region" description="Low complexity" evidence="1">
    <location>
        <begin position="236"/>
        <end position="248"/>
    </location>
</feature>
<dbReference type="InterPro" id="IPR029466">
    <property type="entry name" value="NAM-associated_C"/>
</dbReference>
<dbReference type="PANTHER" id="PTHR45125">
    <property type="entry name" value="F21J9.4-RELATED"/>
    <property type="match status" value="1"/>
</dbReference>
<evidence type="ECO:0000259" key="2">
    <source>
        <dbReference type="Pfam" id="PF14303"/>
    </source>
</evidence>
<feature type="region of interest" description="Disordered" evidence="1">
    <location>
        <begin position="222"/>
        <end position="252"/>
    </location>
</feature>
<keyword evidence="4" id="KW-1185">Reference proteome</keyword>
<protein>
    <recommendedName>
        <fullName evidence="2">No apical meristem-associated C-terminal domain-containing protein</fullName>
    </recommendedName>
</protein>
<organism evidence="3 4">
    <name type="scientific">Sorghum bicolor</name>
    <name type="common">Sorghum</name>
    <name type="synonym">Sorghum vulgare</name>
    <dbReference type="NCBI Taxonomy" id="4558"/>
    <lineage>
        <taxon>Eukaryota</taxon>
        <taxon>Viridiplantae</taxon>
        <taxon>Streptophyta</taxon>
        <taxon>Embryophyta</taxon>
        <taxon>Tracheophyta</taxon>
        <taxon>Spermatophyta</taxon>
        <taxon>Magnoliopsida</taxon>
        <taxon>Liliopsida</taxon>
        <taxon>Poales</taxon>
        <taxon>Poaceae</taxon>
        <taxon>PACMAD clade</taxon>
        <taxon>Panicoideae</taxon>
        <taxon>Andropogonodae</taxon>
        <taxon>Andropogoneae</taxon>
        <taxon>Sorghinae</taxon>
        <taxon>Sorghum</taxon>
    </lineage>
</organism>
<dbReference type="ExpressionAtlas" id="A0A1Z5RJF2">
    <property type="expression patterns" value="baseline"/>
</dbReference>
<feature type="compositionally biased region" description="Basic and acidic residues" evidence="1">
    <location>
        <begin position="320"/>
        <end position="331"/>
    </location>
</feature>
<reference evidence="4" key="2">
    <citation type="journal article" date="2018" name="Plant J.">
        <title>The Sorghum bicolor reference genome: improved assembly, gene annotations, a transcriptome atlas, and signatures of genome organization.</title>
        <authorList>
            <person name="McCormick R.F."/>
            <person name="Truong S.K."/>
            <person name="Sreedasyam A."/>
            <person name="Jenkins J."/>
            <person name="Shu S."/>
            <person name="Sims D."/>
            <person name="Kennedy M."/>
            <person name="Amirebrahimi M."/>
            <person name="Weers B.D."/>
            <person name="McKinley B."/>
            <person name="Mattison A."/>
            <person name="Morishige D.T."/>
            <person name="Grimwood J."/>
            <person name="Schmutz J."/>
            <person name="Mullet J.E."/>
        </authorList>
    </citation>
    <scope>NUCLEOTIDE SEQUENCE [LARGE SCALE GENOMIC DNA]</scope>
    <source>
        <strain evidence="4">cv. BTx623</strain>
    </source>
</reference>